<dbReference type="GO" id="GO:0015250">
    <property type="term" value="F:water channel activity"/>
    <property type="evidence" value="ECO:0007669"/>
    <property type="project" value="TreeGrafter"/>
</dbReference>
<dbReference type="PROSITE" id="PS00221">
    <property type="entry name" value="MIP"/>
    <property type="match status" value="1"/>
</dbReference>
<feature type="compositionally biased region" description="Polar residues" evidence="7">
    <location>
        <begin position="7"/>
        <end position="38"/>
    </location>
</feature>
<evidence type="ECO:0000256" key="6">
    <source>
        <dbReference type="ARBA" id="ARBA00023136"/>
    </source>
</evidence>
<dbReference type="InterPro" id="IPR023271">
    <property type="entry name" value="Aquaporin-like"/>
</dbReference>
<evidence type="ECO:0000256" key="5">
    <source>
        <dbReference type="ARBA" id="ARBA00022989"/>
    </source>
</evidence>
<feature type="transmembrane region" description="Helical" evidence="8">
    <location>
        <begin position="342"/>
        <end position="364"/>
    </location>
</feature>
<evidence type="ECO:0000313" key="9">
    <source>
        <dbReference type="EMBL" id="KUI69941.1"/>
    </source>
</evidence>
<evidence type="ECO:0000256" key="3">
    <source>
        <dbReference type="ARBA" id="ARBA00022448"/>
    </source>
</evidence>
<dbReference type="AlphaFoldDB" id="A0A194W0A6"/>
<keyword evidence="6 8" id="KW-0472">Membrane</keyword>
<organism evidence="9 10">
    <name type="scientific">Cytospora mali</name>
    <name type="common">Apple Valsa canker fungus</name>
    <name type="synonym">Valsa mali</name>
    <dbReference type="NCBI Taxonomy" id="578113"/>
    <lineage>
        <taxon>Eukaryota</taxon>
        <taxon>Fungi</taxon>
        <taxon>Dikarya</taxon>
        <taxon>Ascomycota</taxon>
        <taxon>Pezizomycotina</taxon>
        <taxon>Sordariomycetes</taxon>
        <taxon>Sordariomycetidae</taxon>
        <taxon>Diaporthales</taxon>
        <taxon>Cytosporaceae</taxon>
        <taxon>Cytospora</taxon>
    </lineage>
</organism>
<proteinExistence type="inferred from homology"/>
<feature type="compositionally biased region" description="Basic and acidic residues" evidence="7">
    <location>
        <begin position="101"/>
        <end position="115"/>
    </location>
</feature>
<dbReference type="PRINTS" id="PR00783">
    <property type="entry name" value="MINTRINSICP"/>
</dbReference>
<dbReference type="InterPro" id="IPR022357">
    <property type="entry name" value="MIP_CS"/>
</dbReference>
<dbReference type="PANTHER" id="PTHR43829">
    <property type="entry name" value="AQUAPORIN OR AQUAGLYCEROPORIN RELATED"/>
    <property type="match status" value="1"/>
</dbReference>
<feature type="compositionally biased region" description="Polar residues" evidence="7">
    <location>
        <begin position="193"/>
        <end position="217"/>
    </location>
</feature>
<dbReference type="PANTHER" id="PTHR43829:SF24">
    <property type="entry name" value="MIP AQUAPORIN (EUROFUNG)"/>
    <property type="match status" value="1"/>
</dbReference>
<dbReference type="EMBL" id="CM003102">
    <property type="protein sequence ID" value="KUI69941.1"/>
    <property type="molecule type" value="Genomic_DNA"/>
</dbReference>
<dbReference type="SUPFAM" id="SSF81338">
    <property type="entry name" value="Aquaporin-like"/>
    <property type="match status" value="1"/>
</dbReference>
<dbReference type="NCBIfam" id="TIGR00861">
    <property type="entry name" value="MIP"/>
    <property type="match status" value="1"/>
</dbReference>
<dbReference type="InterPro" id="IPR000425">
    <property type="entry name" value="MIP"/>
</dbReference>
<evidence type="ECO:0000256" key="4">
    <source>
        <dbReference type="ARBA" id="ARBA00022692"/>
    </source>
</evidence>
<dbReference type="SMR" id="A0A194W0A6"/>
<feature type="region of interest" description="Disordered" evidence="7">
    <location>
        <begin position="80"/>
        <end position="220"/>
    </location>
</feature>
<protein>
    <recommendedName>
        <fullName evidence="11">Aquaporin-like protein</fullName>
    </recommendedName>
</protein>
<evidence type="ECO:0000256" key="8">
    <source>
        <dbReference type="SAM" id="Phobius"/>
    </source>
</evidence>
<feature type="transmembrane region" description="Helical" evidence="8">
    <location>
        <begin position="264"/>
        <end position="283"/>
    </location>
</feature>
<evidence type="ECO:0000256" key="2">
    <source>
        <dbReference type="ARBA" id="ARBA00006175"/>
    </source>
</evidence>
<keyword evidence="10" id="KW-1185">Reference proteome</keyword>
<feature type="compositionally biased region" description="Low complexity" evidence="7">
    <location>
        <begin position="39"/>
        <end position="50"/>
    </location>
</feature>
<dbReference type="GO" id="GO:0015254">
    <property type="term" value="F:glycerol channel activity"/>
    <property type="evidence" value="ECO:0007669"/>
    <property type="project" value="TreeGrafter"/>
</dbReference>
<dbReference type="Pfam" id="PF00230">
    <property type="entry name" value="MIP"/>
    <property type="match status" value="1"/>
</dbReference>
<sequence length="526" mass="58253">MEPNTPTPQEYFNRKLSTNGTSRPDQTPQSKLRPQASRTTTTASNTITKMTANRSTAYKMANVVSQLDQEGKAQLEELVGEFDKNRKKAREKPKGYVASPDYHEQNPWHDQEKKPNFSLGEPFPRKDGDKDEEECEKVKSSRPVFSLGSPFPHTVRKRGRSDAKRPEQDVEQGLNKAPTTDIPEADSDESEKTLSNGQPTWLRPSKTQSKTDQNQGTDMARKFQIDADTIGGQREDDAVEEGRVDPNTMRNGWARFRAKYPEPLAEFLCTTMSVFLGLCGTLSVNLSQNQTQQYGTFETLCWAWGLAFMFGIYLGGGVSGAHMNPAISISLSIFRGFPWKRCGIYIIIQVLAAFTGGGLAYCLYRDAILQVDPTLTETYTSWFTVPKPWVSPPTAFFSEFLGGAVVMIAVLSLGDDQNNPPGAGMHAFIIGLLITVLKMTLGYNTGASLSPASDLGPRLIALAVGYKTDNLFKTGWWAYGPWGGNLSGAIVGCTLYDAVVFVGSESPVNYRWSREKHPWRVAFSKK</sequence>
<name>A0A194W0A6_CYTMA</name>
<dbReference type="Proteomes" id="UP000078559">
    <property type="component" value="Chromosome 5"/>
</dbReference>
<evidence type="ECO:0000313" key="10">
    <source>
        <dbReference type="Proteomes" id="UP000078559"/>
    </source>
</evidence>
<evidence type="ECO:0000256" key="7">
    <source>
        <dbReference type="SAM" id="MobiDB-lite"/>
    </source>
</evidence>
<dbReference type="GO" id="GO:0005886">
    <property type="term" value="C:plasma membrane"/>
    <property type="evidence" value="ECO:0007669"/>
    <property type="project" value="TreeGrafter"/>
</dbReference>
<reference evidence="9" key="1">
    <citation type="submission" date="2014-12" db="EMBL/GenBank/DDBJ databases">
        <title>Genome Sequence of Valsa Canker Pathogens Uncovers a Specific Adaption of Colonization on Woody Bark.</title>
        <authorList>
            <person name="Yin Z."/>
            <person name="Liu H."/>
            <person name="Gao X."/>
            <person name="Li Z."/>
            <person name="Song N."/>
            <person name="Ke X."/>
            <person name="Dai Q."/>
            <person name="Wu Y."/>
            <person name="Sun Y."/>
            <person name="Xu J.-R."/>
            <person name="Kang Z.K."/>
            <person name="Wang L."/>
            <person name="Huang L."/>
        </authorList>
    </citation>
    <scope>NUCLEOTIDE SEQUENCE [LARGE SCALE GENOMIC DNA]</scope>
    <source>
        <strain evidence="9">03-8</strain>
    </source>
</reference>
<gene>
    <name evidence="9" type="ORF">VM1G_05238</name>
</gene>
<dbReference type="InterPro" id="IPR050363">
    <property type="entry name" value="MIP/Aquaporin"/>
</dbReference>
<accession>A0A194W0A6</accession>
<dbReference type="OrthoDB" id="3222at2759"/>
<evidence type="ECO:0000256" key="1">
    <source>
        <dbReference type="ARBA" id="ARBA00004141"/>
    </source>
</evidence>
<dbReference type="Gene3D" id="1.20.1080.10">
    <property type="entry name" value="Glycerol uptake facilitator protein"/>
    <property type="match status" value="1"/>
</dbReference>
<dbReference type="CDD" id="cd00333">
    <property type="entry name" value="MIP"/>
    <property type="match status" value="1"/>
</dbReference>
<feature type="transmembrane region" description="Helical" evidence="8">
    <location>
        <begin position="303"/>
        <end position="321"/>
    </location>
</feature>
<feature type="region of interest" description="Disordered" evidence="7">
    <location>
        <begin position="1"/>
        <end position="50"/>
    </location>
</feature>
<comment type="similarity">
    <text evidence="2">Belongs to the MIP/aquaporin (TC 1.A.8) family.</text>
</comment>
<feature type="transmembrane region" description="Helical" evidence="8">
    <location>
        <begin position="425"/>
        <end position="443"/>
    </location>
</feature>
<keyword evidence="4 8" id="KW-0812">Transmembrane</keyword>
<keyword evidence="5 8" id="KW-1133">Transmembrane helix</keyword>
<comment type="subcellular location">
    <subcellularLocation>
        <location evidence="1">Membrane</location>
        <topology evidence="1">Multi-pass membrane protein</topology>
    </subcellularLocation>
</comment>
<evidence type="ECO:0008006" key="11">
    <source>
        <dbReference type="Google" id="ProtNLM"/>
    </source>
</evidence>
<feature type="transmembrane region" description="Helical" evidence="8">
    <location>
        <begin position="395"/>
        <end position="413"/>
    </location>
</feature>
<keyword evidence="3" id="KW-0813">Transport</keyword>